<accession>A0A150H2J2</accession>
<evidence type="ECO:0000313" key="2">
    <source>
        <dbReference type="EMBL" id="KXZ56202.1"/>
    </source>
</evidence>
<dbReference type="OrthoDB" id="539073at2759"/>
<feature type="compositionally biased region" description="Gly residues" evidence="1">
    <location>
        <begin position="169"/>
        <end position="180"/>
    </location>
</feature>
<protein>
    <submittedName>
        <fullName evidence="2">Uncharacterized protein</fullName>
    </submittedName>
</protein>
<feature type="compositionally biased region" description="Low complexity" evidence="1">
    <location>
        <begin position="157"/>
        <end position="168"/>
    </location>
</feature>
<comment type="caution">
    <text evidence="2">The sequence shown here is derived from an EMBL/GenBank/DDBJ whole genome shotgun (WGS) entry which is preliminary data.</text>
</comment>
<proteinExistence type="predicted"/>
<name>A0A150H2J2_GONPE</name>
<feature type="region of interest" description="Disordered" evidence="1">
    <location>
        <begin position="910"/>
        <end position="954"/>
    </location>
</feature>
<evidence type="ECO:0000313" key="3">
    <source>
        <dbReference type="Proteomes" id="UP000075714"/>
    </source>
</evidence>
<dbReference type="EMBL" id="LSYV01000002">
    <property type="protein sequence ID" value="KXZ56202.1"/>
    <property type="molecule type" value="Genomic_DNA"/>
</dbReference>
<dbReference type="PANTHER" id="PTHR12205:SF0">
    <property type="entry name" value="CENTROMERE_KINETOCHORE PROTEIN ZW10 HOMOLOG"/>
    <property type="match status" value="1"/>
</dbReference>
<organism evidence="2 3">
    <name type="scientific">Gonium pectorale</name>
    <name type="common">Green alga</name>
    <dbReference type="NCBI Taxonomy" id="33097"/>
    <lineage>
        <taxon>Eukaryota</taxon>
        <taxon>Viridiplantae</taxon>
        <taxon>Chlorophyta</taxon>
        <taxon>core chlorophytes</taxon>
        <taxon>Chlorophyceae</taxon>
        <taxon>CS clade</taxon>
        <taxon>Chlamydomonadales</taxon>
        <taxon>Volvocaceae</taxon>
        <taxon>Gonium</taxon>
    </lineage>
</organism>
<dbReference type="AlphaFoldDB" id="A0A150H2J2"/>
<dbReference type="GO" id="GO:0006888">
    <property type="term" value="P:endoplasmic reticulum to Golgi vesicle-mediated transport"/>
    <property type="evidence" value="ECO:0007669"/>
    <property type="project" value="TreeGrafter"/>
</dbReference>
<dbReference type="Gene3D" id="1.10.357.150">
    <property type="match status" value="1"/>
</dbReference>
<reference evidence="3" key="1">
    <citation type="journal article" date="2016" name="Nat. Commun.">
        <title>The Gonium pectorale genome demonstrates co-option of cell cycle regulation during the evolution of multicellularity.</title>
        <authorList>
            <person name="Hanschen E.R."/>
            <person name="Marriage T.N."/>
            <person name="Ferris P.J."/>
            <person name="Hamaji T."/>
            <person name="Toyoda A."/>
            <person name="Fujiyama A."/>
            <person name="Neme R."/>
            <person name="Noguchi H."/>
            <person name="Minakuchi Y."/>
            <person name="Suzuki M."/>
            <person name="Kawai-Toyooka H."/>
            <person name="Smith D.R."/>
            <person name="Sparks H."/>
            <person name="Anderson J."/>
            <person name="Bakaric R."/>
            <person name="Luria V."/>
            <person name="Karger A."/>
            <person name="Kirschner M.W."/>
            <person name="Durand P.M."/>
            <person name="Michod R.E."/>
            <person name="Nozaki H."/>
            <person name="Olson B.J."/>
        </authorList>
    </citation>
    <scope>NUCLEOTIDE SEQUENCE [LARGE SCALE GENOMIC DNA]</scope>
    <source>
        <strain evidence="3">NIES-2863</strain>
    </source>
</reference>
<keyword evidence="3" id="KW-1185">Reference proteome</keyword>
<dbReference type="STRING" id="33097.A0A150H2J2"/>
<dbReference type="Proteomes" id="UP000075714">
    <property type="component" value="Unassembled WGS sequence"/>
</dbReference>
<dbReference type="GO" id="GO:0005737">
    <property type="term" value="C:cytoplasm"/>
    <property type="evidence" value="ECO:0007669"/>
    <property type="project" value="GOC"/>
</dbReference>
<evidence type="ECO:0000256" key="1">
    <source>
        <dbReference type="SAM" id="MobiDB-lite"/>
    </source>
</evidence>
<dbReference type="GO" id="GO:0007094">
    <property type="term" value="P:mitotic spindle assembly checkpoint signaling"/>
    <property type="evidence" value="ECO:0007669"/>
    <property type="project" value="TreeGrafter"/>
</dbReference>
<dbReference type="InterPro" id="IPR046362">
    <property type="entry name" value="Zw10/DSL1_C_sf"/>
</dbReference>
<sequence length="954" mass="99080">MAAVAPSAGLEALKAAWSSGKSCDCTDPSSIQQAIDDLDQYQNQKLSSQPGDDLDEALGQLADSADKVIAESPESNILPHISTYKDITTRMRELEAVVARKAAEQDVAAQVAEFEERLADGGLSDAAYCCVRLAKMAQDAEEELAAAEAEARRQQAAAEAEALSAQEAEGGGASAGGAGPGSRPRVTTESVALLQETAERCSSQLQEALDGCCEEAVWVDPGGGRLVVRAALRGGRVRVAELFAALQVVGLRGSYLRRMTGRLVNGALKPMLAAPCRVAVQPADEAGGPAALAWQPLQSGAPDANVGAGPGGGAGGPCDPEHCVQLLLRLLATWLLEFDEGLMELFGGPFWRAAADCYIACVAAPYIAANPEDVDSCAAVAAAAADLEAMAESLNFTNGEEPYLAPAVEQLARHALSSRQEKYLERARQLLLGHGHAHAQGQADAAAADAGPGWDTVTVGAPLAVDSEYYRRLSAGELQDWEVADPPTGVRPDGPLQACGTYQVTRRAEALGGLLRELVQDACGGSRAVCRALRSALASITLLTRALPTLPPAPVPTVDPAVGSPGHHHHQQQPLPPSSVPQLGLLAANDLSYMAEQLLLLAGAYGAQLEAAGGEPAVPEMVEEAAALRSAARGVMREQLQAQCSDLDQILAGLDGLRRLDDSKVLMRHRRVIQQLLHSLGRLGRAASEVLTPEGCCAAAATALNHVCGQLVAAVLTRSDLSADECSELAALLAPLGEGALEAWLGAARAAGPELSGIPVDVVVAVGLLKTHPESHPYVRFLLLPGTIFEAVTLSIDECYVNPSPHTPCNWGKLLDLEGLLEKADYRDKVEVFSNQMGDYRQWVQASAAAATIFSVTSAILDGTVGLVGGYAGMAYLVSKAGCNVVAPTNLCVAMMIAVYVIMAGEQGKKDEEPAPADGSATPVGAEAALGAGGAKPVASKTPAKAGGSPKKRR</sequence>
<feature type="region of interest" description="Disordered" evidence="1">
    <location>
        <begin position="549"/>
        <end position="577"/>
    </location>
</feature>
<dbReference type="GO" id="GO:1990423">
    <property type="term" value="C:RZZ complex"/>
    <property type="evidence" value="ECO:0007669"/>
    <property type="project" value="TreeGrafter"/>
</dbReference>
<dbReference type="PANTHER" id="PTHR12205">
    <property type="entry name" value="CENTROMERE/KINETOCHORE PROTEIN ZW10"/>
    <property type="match status" value="1"/>
</dbReference>
<feature type="region of interest" description="Disordered" evidence="1">
    <location>
        <begin position="157"/>
        <end position="187"/>
    </location>
</feature>
<gene>
    <name evidence="2" type="ORF">GPECTOR_1g175</name>
</gene>